<feature type="region of interest" description="Disordered" evidence="6">
    <location>
        <begin position="450"/>
        <end position="478"/>
    </location>
</feature>
<dbReference type="OrthoDB" id="61815at2759"/>
<protein>
    <recommendedName>
        <fullName evidence="5">Guanine nucleotide-binding protein-like 1</fullName>
    </recommendedName>
</protein>
<dbReference type="SUPFAM" id="SSF52540">
    <property type="entry name" value="P-loop containing nucleoside triphosphate hydrolases"/>
    <property type="match status" value="1"/>
</dbReference>
<evidence type="ECO:0000313" key="9">
    <source>
        <dbReference type="Proteomes" id="UP000193560"/>
    </source>
</evidence>
<evidence type="ECO:0000256" key="1">
    <source>
        <dbReference type="ARBA" id="ARBA00022553"/>
    </source>
</evidence>
<evidence type="ECO:0000313" key="8">
    <source>
        <dbReference type="EMBL" id="ORZ20523.1"/>
    </source>
</evidence>
<dbReference type="GO" id="GO:0003924">
    <property type="term" value="F:GTPase activity"/>
    <property type="evidence" value="ECO:0007669"/>
    <property type="project" value="InterPro"/>
</dbReference>
<reference evidence="8 9" key="1">
    <citation type="submission" date="2016-07" db="EMBL/GenBank/DDBJ databases">
        <title>Pervasive Adenine N6-methylation of Active Genes in Fungi.</title>
        <authorList>
            <consortium name="DOE Joint Genome Institute"/>
            <person name="Mondo S.J."/>
            <person name="Dannebaum R.O."/>
            <person name="Kuo R.C."/>
            <person name="Labutti K."/>
            <person name="Haridas S."/>
            <person name="Kuo A."/>
            <person name="Salamov A."/>
            <person name="Ahrendt S.R."/>
            <person name="Lipzen A."/>
            <person name="Sullivan W."/>
            <person name="Andreopoulos W.B."/>
            <person name="Clum A."/>
            <person name="Lindquist E."/>
            <person name="Daum C."/>
            <person name="Ramamoorthy G.K."/>
            <person name="Gryganskyi A."/>
            <person name="Culley D."/>
            <person name="Magnuson J.K."/>
            <person name="James T.Y."/>
            <person name="O'Malley M.A."/>
            <person name="Stajich J.E."/>
            <person name="Spatafora J.W."/>
            <person name="Visel A."/>
            <person name="Grigoriev I.V."/>
        </authorList>
    </citation>
    <scope>NUCLEOTIDE SEQUENCE [LARGE SCALE GENOMIC DNA]</scope>
    <source>
        <strain evidence="8 9">NRRL 1336</strain>
    </source>
</reference>
<keyword evidence="2" id="KW-0547">Nucleotide-binding</keyword>
<evidence type="ECO:0000256" key="6">
    <source>
        <dbReference type="SAM" id="MobiDB-lite"/>
    </source>
</evidence>
<gene>
    <name evidence="8" type="ORF">BCR42DRAFT_209301</name>
</gene>
<keyword evidence="8" id="KW-0378">Hydrolase</keyword>
<dbReference type="PANTHER" id="PTHR45709">
    <property type="entry name" value="LARGE SUBUNIT GTPASE 1 HOMOLOG-RELATED"/>
    <property type="match status" value="1"/>
</dbReference>
<dbReference type="InterPro" id="IPR030378">
    <property type="entry name" value="G_CP_dom"/>
</dbReference>
<accession>A0A1X2IQD9</accession>
<organism evidence="8 9">
    <name type="scientific">Absidia repens</name>
    <dbReference type="NCBI Taxonomy" id="90262"/>
    <lineage>
        <taxon>Eukaryota</taxon>
        <taxon>Fungi</taxon>
        <taxon>Fungi incertae sedis</taxon>
        <taxon>Mucoromycota</taxon>
        <taxon>Mucoromycotina</taxon>
        <taxon>Mucoromycetes</taxon>
        <taxon>Mucorales</taxon>
        <taxon>Cunninghamellaceae</taxon>
        <taxon>Absidia</taxon>
    </lineage>
</organism>
<proteinExistence type="predicted"/>
<comment type="caution">
    <text evidence="8">The sequence shown here is derived from an EMBL/GenBank/DDBJ whole genome shotgun (WGS) entry which is preliminary data.</text>
</comment>
<name>A0A1X2IQD9_9FUNG</name>
<comment type="function">
    <text evidence="4">Possible regulatory or functional link with the histocompatibility cluster.</text>
</comment>
<dbReference type="InterPro" id="IPR006073">
    <property type="entry name" value="GTP-bd"/>
</dbReference>
<dbReference type="Proteomes" id="UP000193560">
    <property type="component" value="Unassembled WGS sequence"/>
</dbReference>
<keyword evidence="9" id="KW-1185">Reference proteome</keyword>
<keyword evidence="1" id="KW-0597">Phosphoprotein</keyword>
<feature type="region of interest" description="Disordered" evidence="6">
    <location>
        <begin position="230"/>
        <end position="249"/>
    </location>
</feature>
<evidence type="ECO:0000256" key="2">
    <source>
        <dbReference type="ARBA" id="ARBA00022741"/>
    </source>
</evidence>
<keyword evidence="3" id="KW-0342">GTP-binding</keyword>
<sequence length="490" mass="56229">MQPFHRLDKTALEMGVEQCQPYIDFPKRPTWSYDMNKEQVERQEEEAFQAWKQAIYEKYGDNQQNGSRQLSWFEQNLEVWRQLWRVLEISDVILLVIDIRNPMIHFPLALYHYVTKDLKRKMVGVFNKIDLVSEFTLFSWQKYFEEQFPELHLATFSCFPMDEKLIDDTATYALKTRVKRPRKRYYSAQGVQSVLRCCKDVKIEKHGVNVDWHGLIQRYDDKAPMSDHDTVDGGDHFIDDDDDSDTSSTAGLDEFSGILDISQQNITPHQDYVTIGLVGHPNVGKSSLINSIMHRTVVSTSRTPGHTKHFQTIHLCENVRLCDSPGLVFPSLLPRSLQILSGMYPIAQVQEPYSVIQYMAERIPLEKILSLTPPDLDNARNFKWSAWVICEAYAEQRGFYTAKAARPDAYRAANAILQLATDGRILLSFKPPGFFNTTKYEKLKIKEVDARQNSQDSLDDSESDDDDSNNGGGAVTTTDGQYALLALVDE</sequence>
<feature type="compositionally biased region" description="Acidic residues" evidence="6">
    <location>
        <begin position="457"/>
        <end position="468"/>
    </location>
</feature>
<dbReference type="Gene3D" id="3.40.50.300">
    <property type="entry name" value="P-loop containing nucleotide triphosphate hydrolases"/>
    <property type="match status" value="1"/>
</dbReference>
<dbReference type="STRING" id="90262.A0A1X2IQD9"/>
<dbReference type="AlphaFoldDB" id="A0A1X2IQD9"/>
<dbReference type="Pfam" id="PF01926">
    <property type="entry name" value="MMR_HSR1"/>
    <property type="match status" value="1"/>
</dbReference>
<evidence type="ECO:0000256" key="4">
    <source>
        <dbReference type="ARBA" id="ARBA00037770"/>
    </source>
</evidence>
<dbReference type="PANTHER" id="PTHR45709:SF3">
    <property type="entry name" value="GUANINE NUCLEOTIDE-BINDING PROTEIN-LIKE 1"/>
    <property type="match status" value="1"/>
</dbReference>
<evidence type="ECO:0000256" key="3">
    <source>
        <dbReference type="ARBA" id="ARBA00023134"/>
    </source>
</evidence>
<dbReference type="PROSITE" id="PS51721">
    <property type="entry name" value="G_CP"/>
    <property type="match status" value="1"/>
</dbReference>
<dbReference type="InterPro" id="IPR043358">
    <property type="entry name" value="GNL1-like"/>
</dbReference>
<evidence type="ECO:0000259" key="7">
    <source>
        <dbReference type="PROSITE" id="PS51721"/>
    </source>
</evidence>
<dbReference type="EMBL" id="MCGE01000006">
    <property type="protein sequence ID" value="ORZ20523.1"/>
    <property type="molecule type" value="Genomic_DNA"/>
</dbReference>
<evidence type="ECO:0000256" key="5">
    <source>
        <dbReference type="ARBA" id="ARBA00039902"/>
    </source>
</evidence>
<dbReference type="InterPro" id="IPR027417">
    <property type="entry name" value="P-loop_NTPase"/>
</dbReference>
<feature type="domain" description="CP-type G" evidence="7">
    <location>
        <begin position="80"/>
        <end position="330"/>
    </location>
</feature>
<dbReference type="GO" id="GO:0005525">
    <property type="term" value="F:GTP binding"/>
    <property type="evidence" value="ECO:0007669"/>
    <property type="project" value="UniProtKB-KW"/>
</dbReference>
<dbReference type="PRINTS" id="PR00326">
    <property type="entry name" value="GTP1OBG"/>
</dbReference>